<organism evidence="2 3">
    <name type="scientific">Streptomyces fuscichromogenes</name>
    <dbReference type="NCBI Taxonomy" id="1324013"/>
    <lineage>
        <taxon>Bacteria</taxon>
        <taxon>Bacillati</taxon>
        <taxon>Actinomycetota</taxon>
        <taxon>Actinomycetes</taxon>
        <taxon>Kitasatosporales</taxon>
        <taxon>Streptomycetaceae</taxon>
        <taxon>Streptomyces</taxon>
    </lineage>
</organism>
<evidence type="ECO:0000313" key="3">
    <source>
        <dbReference type="Proteomes" id="UP000653411"/>
    </source>
</evidence>
<keyword evidence="1" id="KW-0472">Membrane</keyword>
<feature type="transmembrane region" description="Helical" evidence="1">
    <location>
        <begin position="119"/>
        <end position="139"/>
    </location>
</feature>
<reference evidence="2" key="2">
    <citation type="submission" date="2020-09" db="EMBL/GenBank/DDBJ databases">
        <authorList>
            <person name="Sun Q."/>
            <person name="Zhou Y."/>
        </authorList>
    </citation>
    <scope>NUCLEOTIDE SEQUENCE</scope>
    <source>
        <strain evidence="2">CGMCC 4.7110</strain>
    </source>
</reference>
<feature type="transmembrane region" description="Helical" evidence="1">
    <location>
        <begin position="259"/>
        <end position="277"/>
    </location>
</feature>
<evidence type="ECO:0000313" key="2">
    <source>
        <dbReference type="EMBL" id="GGN25440.1"/>
    </source>
</evidence>
<accession>A0A917XH58</accession>
<gene>
    <name evidence="2" type="ORF">GCM10011578_059350</name>
</gene>
<evidence type="ECO:0000256" key="1">
    <source>
        <dbReference type="SAM" id="Phobius"/>
    </source>
</evidence>
<reference evidence="2" key="1">
    <citation type="journal article" date="2014" name="Int. J. Syst. Evol. Microbiol.">
        <title>Complete genome sequence of Corynebacterium casei LMG S-19264T (=DSM 44701T), isolated from a smear-ripened cheese.</title>
        <authorList>
            <consortium name="US DOE Joint Genome Institute (JGI-PGF)"/>
            <person name="Walter F."/>
            <person name="Albersmeier A."/>
            <person name="Kalinowski J."/>
            <person name="Ruckert C."/>
        </authorList>
    </citation>
    <scope>NUCLEOTIDE SEQUENCE</scope>
    <source>
        <strain evidence="2">CGMCC 4.7110</strain>
    </source>
</reference>
<keyword evidence="1" id="KW-1133">Transmembrane helix</keyword>
<comment type="caution">
    <text evidence="2">The sequence shown here is derived from an EMBL/GenBank/DDBJ whole genome shotgun (WGS) entry which is preliminary data.</text>
</comment>
<feature type="transmembrane region" description="Helical" evidence="1">
    <location>
        <begin position="179"/>
        <end position="198"/>
    </location>
</feature>
<feature type="transmembrane region" description="Helical" evidence="1">
    <location>
        <begin position="151"/>
        <end position="172"/>
    </location>
</feature>
<dbReference type="RefSeq" id="WP_189265926.1">
    <property type="nucleotide sequence ID" value="NZ_BMML01000015.1"/>
</dbReference>
<dbReference type="EMBL" id="BMML01000015">
    <property type="protein sequence ID" value="GGN25440.1"/>
    <property type="molecule type" value="Genomic_DNA"/>
</dbReference>
<protein>
    <submittedName>
        <fullName evidence="2">ABC transporter</fullName>
    </submittedName>
</protein>
<sequence>MSAVLERTPVAARTGPPGASWAAVLALALFEARRLLLRIPVLAAFALYVTWIVWRTPLLENGYPVLQDADRATQSGPLLIGLAVLVCVNQAVLRSRRRDTERHFAVLVLRPWQRTAAHALSAAPSALLVAVCVGAQYGWSALRPDAVGSGSPAELLVGPLTVLLAAAFGVLLARLFASVLAAPLTIVLLLFLSFGVAVPDASEERGVRWLLPVVSENAQQAIPSQLIDRPAAWHALYLLGLVLTLTLLAVLASGGRGRLLLGTVAGALALTLTSGITQTATLPDATTAARARATDAPQKEQTCVRRGGTTYCAFPEWMPRVGTWASVVDHVRSLTGGTVRERPLLVRQRVYATGGLTADGAIDPSATPGQVTVGTGWGGPRVPEFSAAVASVLVAGSERATVGVCDGRMVTTMWLALSWQPDPVKSLRAVRLDDSVTGSAIVLTPTNPLQMTAGQTYVVRQLLGKPRESVAAKVKAHWAELTAPNVTSAQAAELLGVKAPKEADKCD</sequence>
<feature type="transmembrane region" description="Helical" evidence="1">
    <location>
        <begin position="74"/>
        <end position="93"/>
    </location>
</feature>
<proteinExistence type="predicted"/>
<dbReference type="Proteomes" id="UP000653411">
    <property type="component" value="Unassembled WGS sequence"/>
</dbReference>
<feature type="transmembrane region" description="Helical" evidence="1">
    <location>
        <begin position="231"/>
        <end position="252"/>
    </location>
</feature>
<feature type="transmembrane region" description="Helical" evidence="1">
    <location>
        <begin position="35"/>
        <end position="54"/>
    </location>
</feature>
<name>A0A917XH58_9ACTN</name>
<keyword evidence="3" id="KW-1185">Reference proteome</keyword>
<dbReference type="AlphaFoldDB" id="A0A917XH58"/>
<keyword evidence="1" id="KW-0812">Transmembrane</keyword>